<evidence type="ECO:0000313" key="2">
    <source>
        <dbReference type="Proteomes" id="UP000293142"/>
    </source>
</evidence>
<dbReference type="AlphaFoldDB" id="A0A4Q9DWM2"/>
<evidence type="ECO:0000313" key="1">
    <source>
        <dbReference type="EMBL" id="TBL80147.1"/>
    </source>
</evidence>
<dbReference type="Pfam" id="PF08282">
    <property type="entry name" value="Hydrolase_3"/>
    <property type="match status" value="1"/>
</dbReference>
<comment type="caution">
    <text evidence="1">The sequence shown here is derived from an EMBL/GenBank/DDBJ whole genome shotgun (WGS) entry which is preliminary data.</text>
</comment>
<dbReference type="Proteomes" id="UP000293142">
    <property type="component" value="Unassembled WGS sequence"/>
</dbReference>
<dbReference type="SFLD" id="SFLDS00003">
    <property type="entry name" value="Haloacid_Dehalogenase"/>
    <property type="match status" value="1"/>
</dbReference>
<dbReference type="GO" id="GO:0016791">
    <property type="term" value="F:phosphatase activity"/>
    <property type="evidence" value="ECO:0007669"/>
    <property type="project" value="TreeGrafter"/>
</dbReference>
<dbReference type="PANTHER" id="PTHR10000">
    <property type="entry name" value="PHOSPHOSERINE PHOSPHATASE"/>
    <property type="match status" value="1"/>
</dbReference>
<dbReference type="PROSITE" id="PS01228">
    <property type="entry name" value="COF_1"/>
    <property type="match status" value="1"/>
</dbReference>
<dbReference type="OrthoDB" id="9790031at2"/>
<dbReference type="SUPFAM" id="SSF56784">
    <property type="entry name" value="HAD-like"/>
    <property type="match status" value="1"/>
</dbReference>
<organism evidence="1 2">
    <name type="scientific">Paenibacillus thalictri</name>
    <dbReference type="NCBI Taxonomy" id="2527873"/>
    <lineage>
        <taxon>Bacteria</taxon>
        <taxon>Bacillati</taxon>
        <taxon>Bacillota</taxon>
        <taxon>Bacilli</taxon>
        <taxon>Bacillales</taxon>
        <taxon>Paenibacillaceae</taxon>
        <taxon>Paenibacillus</taxon>
    </lineage>
</organism>
<dbReference type="InterPro" id="IPR006379">
    <property type="entry name" value="HAD-SF_hydro_IIB"/>
</dbReference>
<reference evidence="1 2" key="1">
    <citation type="submission" date="2019-02" db="EMBL/GenBank/DDBJ databases">
        <title>Paenibacillus sp. nov., isolated from surface-sterilized tissue of Thalictrum simplex L.</title>
        <authorList>
            <person name="Tuo L."/>
        </authorList>
    </citation>
    <scope>NUCLEOTIDE SEQUENCE [LARGE SCALE GENOMIC DNA]</scope>
    <source>
        <strain evidence="1 2">N2SHLJ1</strain>
    </source>
</reference>
<keyword evidence="2" id="KW-1185">Reference proteome</keyword>
<dbReference type="NCBIfam" id="TIGR00099">
    <property type="entry name" value="Cof-subfamily"/>
    <property type="match status" value="1"/>
</dbReference>
<gene>
    <name evidence="1" type="ORF">EYB31_06905</name>
</gene>
<accession>A0A4Q9DWM2</accession>
<dbReference type="EMBL" id="SIRE01000005">
    <property type="protein sequence ID" value="TBL80147.1"/>
    <property type="molecule type" value="Genomic_DNA"/>
</dbReference>
<sequence>MSKIRLVVSDLDGTLLTEDSKLTGEVIAAVERFRSSGGLFTIATGRYLGNAIRFADELDIDLPLILCNGSVMAKRDRIVEAALLPIGPFAALLKDADAAGLTVLMYPESGGIRALSRTLEVEEFEACENHPCLPPDDEWERQRVQKLLLIGDMRQLMGIWNGYRPQLQDQCSIVQSGDHSLEMIPIGQNKGNALQRLMAQLNVHPDEVMAIGNHLNDVEMIETAGIGVAVANSHPGLIAKASYVCRQSYGEGVVEAMGLFCNNT</sequence>
<dbReference type="Gene3D" id="3.40.50.1000">
    <property type="entry name" value="HAD superfamily/HAD-like"/>
    <property type="match status" value="1"/>
</dbReference>
<proteinExistence type="predicted"/>
<dbReference type="GO" id="GO:0000287">
    <property type="term" value="F:magnesium ion binding"/>
    <property type="evidence" value="ECO:0007669"/>
    <property type="project" value="TreeGrafter"/>
</dbReference>
<dbReference type="SFLD" id="SFLDG01140">
    <property type="entry name" value="C2.B:_Phosphomannomutase_and_P"/>
    <property type="match status" value="1"/>
</dbReference>
<dbReference type="RefSeq" id="WP_131012562.1">
    <property type="nucleotide sequence ID" value="NZ_SIRE01000005.1"/>
</dbReference>
<dbReference type="PANTHER" id="PTHR10000:SF8">
    <property type="entry name" value="HAD SUPERFAMILY HYDROLASE-LIKE, TYPE 3"/>
    <property type="match status" value="1"/>
</dbReference>
<protein>
    <submittedName>
        <fullName evidence="1">HAD family hydrolase</fullName>
    </submittedName>
</protein>
<dbReference type="InterPro" id="IPR036412">
    <property type="entry name" value="HAD-like_sf"/>
</dbReference>
<dbReference type="NCBIfam" id="TIGR01484">
    <property type="entry name" value="HAD-SF-IIB"/>
    <property type="match status" value="1"/>
</dbReference>
<dbReference type="Gene3D" id="3.30.1240.10">
    <property type="match status" value="1"/>
</dbReference>
<dbReference type="InterPro" id="IPR000150">
    <property type="entry name" value="Cof"/>
</dbReference>
<name>A0A4Q9DWM2_9BACL</name>
<dbReference type="InterPro" id="IPR023214">
    <property type="entry name" value="HAD_sf"/>
</dbReference>
<dbReference type="GO" id="GO:0005829">
    <property type="term" value="C:cytosol"/>
    <property type="evidence" value="ECO:0007669"/>
    <property type="project" value="TreeGrafter"/>
</dbReference>
<keyword evidence="1" id="KW-0378">Hydrolase</keyword>